<proteinExistence type="predicted"/>
<dbReference type="PANTHER" id="PTHR30222:SF2">
    <property type="entry name" value="ABC TRANSPORTER SUBSTRATE-BINDING PROTEIN"/>
    <property type="match status" value="1"/>
</dbReference>
<sequence length="380" mass="40923">MKTKATINPATNQATPFTVSGSGRGKHGGLPLKTFAVLALALISGAAAAESAITVTSFGGTYGTSQIEAMHKPFSAASGVKVLSEDYNGGLAEIRAQVSTGNVKWDVVDVETAEAIRGCDEGLFERVEAASLPKGSDGKPASEDFFEGAIMDCAVRNISWSNIVAFDSKRFKSDVPKTLADFFDLKKFPGKRGLKKEPNVNLEWALMADGVPPEQVYAVLGTPEGLQRAFRKLDTIKGSIVWWQAGAQAPQLLADGEVAMTSAYHGRIFNAVRNEKQSFVPVWDGQIQVSDQFAIVKGSKNLAAAKEFLKFATGTKPLADQAKYVAYAPGRRSSIPEVDSSVRFWLPNAGHPGRVLVSNAEWWADHADEINQKFAVWLAK</sequence>
<evidence type="ECO:0000313" key="4">
    <source>
        <dbReference type="Proteomes" id="UP000652074"/>
    </source>
</evidence>
<dbReference type="Pfam" id="PF13416">
    <property type="entry name" value="SBP_bac_8"/>
    <property type="match status" value="1"/>
</dbReference>
<organism evidence="3 4">
    <name type="scientific">Aromatoleum petrolei</name>
    <dbReference type="NCBI Taxonomy" id="76116"/>
    <lineage>
        <taxon>Bacteria</taxon>
        <taxon>Pseudomonadati</taxon>
        <taxon>Pseudomonadota</taxon>
        <taxon>Betaproteobacteria</taxon>
        <taxon>Rhodocyclales</taxon>
        <taxon>Rhodocyclaceae</taxon>
        <taxon>Aromatoleum</taxon>
    </lineage>
</organism>
<dbReference type="SUPFAM" id="SSF53850">
    <property type="entry name" value="Periplasmic binding protein-like II"/>
    <property type="match status" value="1"/>
</dbReference>
<feature type="region of interest" description="Disordered" evidence="2">
    <location>
        <begin position="1"/>
        <end position="24"/>
    </location>
</feature>
<name>A0ABX1MTG7_9RHOO</name>
<reference evidence="3 4" key="1">
    <citation type="submission" date="2019-12" db="EMBL/GenBank/DDBJ databases">
        <title>Comparative genomics gives insights into the taxonomy of the Azoarcus-Aromatoleum group and reveals separate origins of nif in the plant-associated Azoarcus and non-plant-associated Aromatoleum sub-groups.</title>
        <authorList>
            <person name="Lafos M."/>
            <person name="Maluk M."/>
            <person name="Batista M."/>
            <person name="Junghare M."/>
            <person name="Carmona M."/>
            <person name="Faoro H."/>
            <person name="Cruz L.M."/>
            <person name="Battistoni F."/>
            <person name="De Souza E."/>
            <person name="Pedrosa F."/>
            <person name="Chen W.-M."/>
            <person name="Poole P.S."/>
            <person name="Dixon R.A."/>
            <person name="James E.K."/>
        </authorList>
    </citation>
    <scope>NUCLEOTIDE SEQUENCE [LARGE SCALE GENOMIC DNA]</scope>
    <source>
        <strain evidence="3 4">ToN1</strain>
    </source>
</reference>
<keyword evidence="1" id="KW-0732">Signal</keyword>
<protein>
    <submittedName>
        <fullName evidence="3">Extracellular solute-binding protein</fullName>
    </submittedName>
</protein>
<comment type="caution">
    <text evidence="3">The sequence shown here is derived from an EMBL/GenBank/DDBJ whole genome shotgun (WGS) entry which is preliminary data.</text>
</comment>
<keyword evidence="4" id="KW-1185">Reference proteome</keyword>
<dbReference type="RefSeq" id="WP_169206754.1">
    <property type="nucleotide sequence ID" value="NZ_CP059560.1"/>
</dbReference>
<dbReference type="CDD" id="cd13589">
    <property type="entry name" value="PBP2_polyamine_RpCGA009"/>
    <property type="match status" value="1"/>
</dbReference>
<dbReference type="Gene3D" id="3.40.190.10">
    <property type="entry name" value="Periplasmic binding protein-like II"/>
    <property type="match status" value="2"/>
</dbReference>
<gene>
    <name evidence="3" type="ORF">GPA26_12990</name>
</gene>
<dbReference type="EMBL" id="WTVR01000023">
    <property type="protein sequence ID" value="NMF89384.1"/>
    <property type="molecule type" value="Genomic_DNA"/>
</dbReference>
<accession>A0ABX1MTG7</accession>
<evidence type="ECO:0000256" key="2">
    <source>
        <dbReference type="SAM" id="MobiDB-lite"/>
    </source>
</evidence>
<feature type="compositionally biased region" description="Polar residues" evidence="2">
    <location>
        <begin position="1"/>
        <end position="21"/>
    </location>
</feature>
<dbReference type="InterPro" id="IPR006059">
    <property type="entry name" value="SBP"/>
</dbReference>
<dbReference type="PANTHER" id="PTHR30222">
    <property type="entry name" value="SPERMIDINE/PUTRESCINE-BINDING PERIPLASMIC PROTEIN"/>
    <property type="match status" value="1"/>
</dbReference>
<dbReference type="Proteomes" id="UP000652074">
    <property type="component" value="Unassembled WGS sequence"/>
</dbReference>
<evidence type="ECO:0000256" key="1">
    <source>
        <dbReference type="ARBA" id="ARBA00022729"/>
    </source>
</evidence>
<evidence type="ECO:0000313" key="3">
    <source>
        <dbReference type="EMBL" id="NMF89384.1"/>
    </source>
</evidence>